<evidence type="ECO:0000256" key="1">
    <source>
        <dbReference type="ARBA" id="ARBA00004127"/>
    </source>
</evidence>
<feature type="transmembrane region" description="Helical" evidence="16">
    <location>
        <begin position="772"/>
        <end position="792"/>
    </location>
</feature>
<dbReference type="Pfam" id="PF00690">
    <property type="entry name" value="Cation_ATPase_N"/>
    <property type="match status" value="1"/>
</dbReference>
<feature type="transmembrane region" description="Helical" evidence="16">
    <location>
        <begin position="968"/>
        <end position="991"/>
    </location>
</feature>
<dbReference type="PANTHER" id="PTHR24093">
    <property type="entry name" value="CATION TRANSPORTING ATPASE"/>
    <property type="match status" value="1"/>
</dbReference>
<keyword evidence="7 16" id="KW-0547">Nucleotide-binding</keyword>
<keyword evidence="11" id="KW-1278">Translocase</keyword>
<feature type="transmembrane region" description="Helical" evidence="16">
    <location>
        <begin position="144"/>
        <end position="165"/>
    </location>
</feature>
<name>A0A7S1SQH1_9CHLO</name>
<evidence type="ECO:0000256" key="8">
    <source>
        <dbReference type="ARBA" id="ARBA00022837"/>
    </source>
</evidence>
<dbReference type="InterPro" id="IPR023214">
    <property type="entry name" value="HAD_sf"/>
</dbReference>
<dbReference type="InterPro" id="IPR001757">
    <property type="entry name" value="P_typ_ATPase"/>
</dbReference>
<evidence type="ECO:0000256" key="10">
    <source>
        <dbReference type="ARBA" id="ARBA00022842"/>
    </source>
</evidence>
<dbReference type="NCBIfam" id="TIGR01517">
    <property type="entry name" value="ATPase-IIB_Ca"/>
    <property type="match status" value="1"/>
</dbReference>
<dbReference type="PANTHER" id="PTHR24093:SF369">
    <property type="entry name" value="CALCIUM-TRANSPORTING ATPASE"/>
    <property type="match status" value="1"/>
</dbReference>
<dbReference type="SUPFAM" id="SSF81665">
    <property type="entry name" value="Calcium ATPase, transmembrane domain M"/>
    <property type="match status" value="1"/>
</dbReference>
<dbReference type="GO" id="GO:0005388">
    <property type="term" value="F:P-type calcium transporter activity"/>
    <property type="evidence" value="ECO:0007669"/>
    <property type="project" value="UniProtKB-EC"/>
</dbReference>
<dbReference type="PROSITE" id="PS00154">
    <property type="entry name" value="ATPASE_E1_E2"/>
    <property type="match status" value="1"/>
</dbReference>
<keyword evidence="9 16" id="KW-0067">ATP-binding</keyword>
<keyword evidence="12 16" id="KW-1133">Transmembrane helix</keyword>
<dbReference type="InterPro" id="IPR008250">
    <property type="entry name" value="ATPase_P-typ_transduc_dom_A_sf"/>
</dbReference>
<reference evidence="19" key="1">
    <citation type="submission" date="2021-01" db="EMBL/GenBank/DDBJ databases">
        <authorList>
            <person name="Corre E."/>
            <person name="Pelletier E."/>
            <person name="Niang G."/>
            <person name="Scheremetjew M."/>
            <person name="Finn R."/>
            <person name="Kale V."/>
            <person name="Holt S."/>
            <person name="Cochrane G."/>
            <person name="Meng A."/>
            <person name="Brown T."/>
            <person name="Cohen L."/>
        </authorList>
    </citation>
    <scope>NUCLEOTIDE SEQUENCE</scope>
    <source>
        <strain evidence="19">PLY429</strain>
    </source>
</reference>
<comment type="similarity">
    <text evidence="2 16">Belongs to the cation transport ATPase (P-type) (TC 3.A.3) family. Type IIB subfamily.</text>
</comment>
<organism evidence="19">
    <name type="scientific">Tetraselmis chuii</name>
    <dbReference type="NCBI Taxonomy" id="63592"/>
    <lineage>
        <taxon>Eukaryota</taxon>
        <taxon>Viridiplantae</taxon>
        <taxon>Chlorophyta</taxon>
        <taxon>core chlorophytes</taxon>
        <taxon>Chlorodendrophyceae</taxon>
        <taxon>Chlorodendrales</taxon>
        <taxon>Chlorodendraceae</taxon>
        <taxon>Tetraselmis</taxon>
    </lineage>
</organism>
<evidence type="ECO:0000256" key="4">
    <source>
        <dbReference type="ARBA" id="ARBA00022568"/>
    </source>
</evidence>
<dbReference type="Gene3D" id="3.40.50.1000">
    <property type="entry name" value="HAD superfamily/HAD-like"/>
    <property type="match status" value="1"/>
</dbReference>
<evidence type="ECO:0000256" key="16">
    <source>
        <dbReference type="RuleBase" id="RU361146"/>
    </source>
</evidence>
<comment type="subcellular location">
    <subcellularLocation>
        <location evidence="1">Endomembrane system</location>
        <topology evidence="1">Multi-pass membrane protein</topology>
    </subcellularLocation>
    <subcellularLocation>
        <location evidence="16">Membrane</location>
        <topology evidence="16">Multi-pass membrane protein</topology>
    </subcellularLocation>
</comment>
<evidence type="ECO:0000256" key="11">
    <source>
        <dbReference type="ARBA" id="ARBA00022967"/>
    </source>
</evidence>
<dbReference type="SFLD" id="SFLDF00027">
    <property type="entry name" value="p-type_atpase"/>
    <property type="match status" value="1"/>
</dbReference>
<dbReference type="Gene3D" id="1.20.1110.10">
    <property type="entry name" value="Calcium-transporting ATPase, transmembrane domain"/>
    <property type="match status" value="1"/>
</dbReference>
<evidence type="ECO:0000256" key="5">
    <source>
        <dbReference type="ARBA" id="ARBA00022692"/>
    </source>
</evidence>
<proteinExistence type="inferred from homology"/>
<dbReference type="GO" id="GO:0046872">
    <property type="term" value="F:metal ion binding"/>
    <property type="evidence" value="ECO:0007669"/>
    <property type="project" value="UniProtKB-KW"/>
</dbReference>
<dbReference type="Gene3D" id="2.70.150.10">
    <property type="entry name" value="Calcium-transporting ATPase, cytoplasmic transduction domain A"/>
    <property type="match status" value="1"/>
</dbReference>
<keyword evidence="8 16" id="KW-0106">Calcium</keyword>
<keyword evidence="4 16" id="KW-0109">Calcium transport</keyword>
<dbReference type="SUPFAM" id="SSF81660">
    <property type="entry name" value="Metal cation-transporting ATPase, ATP-binding domain N"/>
    <property type="match status" value="1"/>
</dbReference>
<evidence type="ECO:0000313" key="19">
    <source>
        <dbReference type="EMBL" id="CAD9205709.1"/>
    </source>
</evidence>
<dbReference type="SUPFAM" id="SSF81653">
    <property type="entry name" value="Calcium ATPase, transduction domain A"/>
    <property type="match status" value="1"/>
</dbReference>
<keyword evidence="10" id="KW-0460">Magnesium</keyword>
<feature type="transmembrane region" description="Helical" evidence="16">
    <location>
        <begin position="844"/>
        <end position="867"/>
    </location>
</feature>
<protein>
    <recommendedName>
        <fullName evidence="16">Calcium-transporting ATPase</fullName>
        <ecNumber evidence="16">7.2.2.10</ecNumber>
    </recommendedName>
</protein>
<feature type="transmembrane region" description="Helical" evidence="16">
    <location>
        <begin position="299"/>
        <end position="322"/>
    </location>
</feature>
<evidence type="ECO:0000256" key="17">
    <source>
        <dbReference type="SAM" id="MobiDB-lite"/>
    </source>
</evidence>
<keyword evidence="14 16" id="KW-0472">Membrane</keyword>
<dbReference type="SUPFAM" id="SSF56784">
    <property type="entry name" value="HAD-like"/>
    <property type="match status" value="1"/>
</dbReference>
<dbReference type="Gene3D" id="3.40.1110.10">
    <property type="entry name" value="Calcium-transporting ATPase, cytoplasmic domain N"/>
    <property type="match status" value="1"/>
</dbReference>
<evidence type="ECO:0000256" key="15">
    <source>
        <dbReference type="ARBA" id="ARBA00048694"/>
    </source>
</evidence>
<dbReference type="GO" id="GO:0005524">
    <property type="term" value="F:ATP binding"/>
    <property type="evidence" value="ECO:0007669"/>
    <property type="project" value="UniProtKB-KW"/>
</dbReference>
<dbReference type="GO" id="GO:0012505">
    <property type="term" value="C:endomembrane system"/>
    <property type="evidence" value="ECO:0007669"/>
    <property type="project" value="UniProtKB-SubCell"/>
</dbReference>
<evidence type="ECO:0000256" key="12">
    <source>
        <dbReference type="ARBA" id="ARBA00022989"/>
    </source>
</evidence>
<evidence type="ECO:0000259" key="18">
    <source>
        <dbReference type="SMART" id="SM00831"/>
    </source>
</evidence>
<dbReference type="Pfam" id="PF13246">
    <property type="entry name" value="Cation_ATPase"/>
    <property type="match status" value="1"/>
</dbReference>
<dbReference type="InterPro" id="IPR059000">
    <property type="entry name" value="ATPase_P-type_domA"/>
</dbReference>
<dbReference type="PRINTS" id="PR00119">
    <property type="entry name" value="CATATPASE"/>
</dbReference>
<evidence type="ECO:0000256" key="9">
    <source>
        <dbReference type="ARBA" id="ARBA00022840"/>
    </source>
</evidence>
<dbReference type="FunFam" id="2.70.150.10:FF:000029">
    <property type="entry name" value="Calcium-transporting ATPase"/>
    <property type="match status" value="1"/>
</dbReference>
<evidence type="ECO:0000256" key="14">
    <source>
        <dbReference type="ARBA" id="ARBA00023136"/>
    </source>
</evidence>
<feature type="region of interest" description="Disordered" evidence="17">
    <location>
        <begin position="1044"/>
        <end position="1083"/>
    </location>
</feature>
<dbReference type="AlphaFoldDB" id="A0A7S1SQH1"/>
<evidence type="ECO:0000256" key="13">
    <source>
        <dbReference type="ARBA" id="ARBA00023065"/>
    </source>
</evidence>
<dbReference type="InterPro" id="IPR006068">
    <property type="entry name" value="ATPase_P-typ_cation-transptr_C"/>
</dbReference>
<evidence type="ECO:0000256" key="3">
    <source>
        <dbReference type="ARBA" id="ARBA00022448"/>
    </source>
</evidence>
<sequence length="1091" mass="116636">MDGRSEMKGVESALTGSGEKNMVRPREGEDVETGRPVVGGGQPWGLVSPESLEAVCKERNMEGLAKLGELEVPLATSAAEGIDPSTVGERQEGFGENVLHRAPGTTYLQLVAQQLKDPMLMLLIAAATVSTVLGAALPEEREEAAYIDGIAIWFAVLVVVGVGAGNDYHKELQFRKLNAAKDILQTKVVRGGQQLVVESPGLVVGDIVILETGDKIPADGIIVPPYRMLSIDESALTGESDAVHKSAEEPFIISGSQVVEGEGRMMVLAVGARTEWGRLLALTGGETDSTPLQEKLTGVAALVAKVGLSVAVACFIVLFIFLCVEIGAFPTSGAQWMEVLDFFLYAVTIVVVAVPEGLPLAVTISLAYSMRKMMADNNFVRHLAACETMGGATCICTDKTGTLTENRMTVVEAWLGGGHLRRAPTTADMPTDEVFNSLTVGIATNSTAFLVEEGGEVEMVGNRTECALLLMLRGWGVGYQPLREAAEVAAVATFSSDRKRASVLLKDGSSPAYTLHTKGAAEIVLRRCSGALLKGGTFEQLSPPTSSGDDGAQQGAGTRAELEALITTMASCGLRTLAIAKRTVGAEEAEACVKSGSIGALEDGLTLVALLGIKDPVRAGVPDTVDICRDAGIAVKMVTGDNLHTAKHIARECRLLRDDDALCLDGPTFRAMTDEQLLPLLPRLEVLARSQPADKHRLVSLLRQQGEVVAVTGDGTNDAPALKEADVGLAMGICGTDVAKEASDIVILDDNFGSIIKAVQWGRCIFGNIRKFLQFQLTVNLVALTVAFAAAVTGRGIPLTVLQLLWVNLIMDSLAALALATENPTSDLLRQRPHGRRESLLTPYMKYHILVQMLYQLAWMMFFLYGLSAVSSNPAYQPPCRISCGQWVPDTECVVEVATKDEEAGLEGCTAALGLNVAHHNERVEEAALLGRNSFLFNTFIFMQLFNEINSRKLGDQLNIFDGIWRNPVFLSVIAITLAFQVIIIQTPVSSVFHVQPQTWQEWLIAVGIGAGSTIACLLSKLLLRLMLRFGCCSSCFPDKRAHVTRPSADGGTPAGGEETSSMKDAHNAGENGEEEYAKGEDSLRLHVQIA</sequence>
<gene>
    <name evidence="19" type="ORF">TCHU04912_LOCUS7945</name>
</gene>
<keyword evidence="6" id="KW-0479">Metal-binding</keyword>
<dbReference type="InterPro" id="IPR018303">
    <property type="entry name" value="ATPase_P-typ_P_site"/>
</dbReference>
<dbReference type="GO" id="GO:0005886">
    <property type="term" value="C:plasma membrane"/>
    <property type="evidence" value="ECO:0007669"/>
    <property type="project" value="TreeGrafter"/>
</dbReference>
<dbReference type="InterPro" id="IPR004014">
    <property type="entry name" value="ATPase_P-typ_cation-transptr_N"/>
</dbReference>
<accession>A0A7S1SQH1</accession>
<dbReference type="Pfam" id="PF00689">
    <property type="entry name" value="Cation_ATPase_C"/>
    <property type="match status" value="1"/>
</dbReference>
<dbReference type="SMART" id="SM00831">
    <property type="entry name" value="Cation_ATPase_N"/>
    <property type="match status" value="1"/>
</dbReference>
<dbReference type="InterPro" id="IPR023299">
    <property type="entry name" value="ATPase_P-typ_cyto_dom_N"/>
</dbReference>
<feature type="transmembrane region" description="Helical" evidence="16">
    <location>
        <begin position="119"/>
        <end position="138"/>
    </location>
</feature>
<dbReference type="EC" id="7.2.2.10" evidence="16"/>
<keyword evidence="5 16" id="KW-0812">Transmembrane</keyword>
<feature type="domain" description="Cation-transporting P-type ATPase N-terminal" evidence="18">
    <location>
        <begin position="66"/>
        <end position="135"/>
    </location>
</feature>
<dbReference type="PRINTS" id="PR00120">
    <property type="entry name" value="HATPASE"/>
</dbReference>
<dbReference type="NCBIfam" id="TIGR01494">
    <property type="entry name" value="ATPase_P-type"/>
    <property type="match status" value="2"/>
</dbReference>
<keyword evidence="13 16" id="KW-0406">Ion transport</keyword>
<dbReference type="SFLD" id="SFLDG00002">
    <property type="entry name" value="C1.7:_P-type_atpase_like"/>
    <property type="match status" value="1"/>
</dbReference>
<keyword evidence="3 16" id="KW-0813">Transport</keyword>
<dbReference type="FunFam" id="3.40.50.1000:FF:000193">
    <property type="entry name" value="Plasma membrane calcium-transporting ATPase 2"/>
    <property type="match status" value="1"/>
</dbReference>
<evidence type="ECO:0000256" key="2">
    <source>
        <dbReference type="ARBA" id="ARBA00006124"/>
    </source>
</evidence>
<evidence type="ECO:0000256" key="7">
    <source>
        <dbReference type="ARBA" id="ARBA00022741"/>
    </source>
</evidence>
<feature type="region of interest" description="Disordered" evidence="17">
    <location>
        <begin position="1"/>
        <end position="44"/>
    </location>
</feature>
<comment type="catalytic activity">
    <reaction evidence="15 16">
        <text>Ca(2+)(in) + ATP + H2O = Ca(2+)(out) + ADP + phosphate + H(+)</text>
        <dbReference type="Rhea" id="RHEA:18105"/>
        <dbReference type="ChEBI" id="CHEBI:15377"/>
        <dbReference type="ChEBI" id="CHEBI:15378"/>
        <dbReference type="ChEBI" id="CHEBI:29108"/>
        <dbReference type="ChEBI" id="CHEBI:30616"/>
        <dbReference type="ChEBI" id="CHEBI:43474"/>
        <dbReference type="ChEBI" id="CHEBI:456216"/>
        <dbReference type="EC" id="7.2.2.10"/>
    </reaction>
</comment>
<dbReference type="InterPro" id="IPR023298">
    <property type="entry name" value="ATPase_P-typ_TM_dom_sf"/>
</dbReference>
<feature type="transmembrane region" description="Helical" evidence="16">
    <location>
        <begin position="342"/>
        <end position="368"/>
    </location>
</feature>
<comment type="function">
    <text evidence="16">Catalyzes the hydrolysis of ATP coupled with the transport of calcium.</text>
</comment>
<dbReference type="GO" id="GO:0016887">
    <property type="term" value="F:ATP hydrolysis activity"/>
    <property type="evidence" value="ECO:0007669"/>
    <property type="project" value="InterPro"/>
</dbReference>
<feature type="transmembrane region" description="Helical" evidence="16">
    <location>
        <begin position="1003"/>
        <end position="1024"/>
    </location>
</feature>
<dbReference type="InterPro" id="IPR006408">
    <property type="entry name" value="P-type_ATPase_IIB"/>
</dbReference>
<evidence type="ECO:0000256" key="6">
    <source>
        <dbReference type="ARBA" id="ARBA00022723"/>
    </source>
</evidence>
<dbReference type="InterPro" id="IPR044492">
    <property type="entry name" value="P_typ_ATPase_HD_dom"/>
</dbReference>
<dbReference type="EMBL" id="HBGG01015499">
    <property type="protein sequence ID" value="CAD9205709.1"/>
    <property type="molecule type" value="Transcribed_RNA"/>
</dbReference>
<dbReference type="Pfam" id="PF00122">
    <property type="entry name" value="E1-E2_ATPase"/>
    <property type="match status" value="1"/>
</dbReference>
<comment type="caution">
    <text evidence="16">Lacks conserved residue(s) required for the propagation of feature annotation.</text>
</comment>
<dbReference type="SFLD" id="SFLDS00003">
    <property type="entry name" value="Haloacid_Dehalogenase"/>
    <property type="match status" value="1"/>
</dbReference>
<dbReference type="InterPro" id="IPR036412">
    <property type="entry name" value="HAD-like_sf"/>
</dbReference>